<keyword evidence="1" id="KW-0812">Transmembrane</keyword>
<proteinExistence type="predicted"/>
<evidence type="ECO:0000313" key="2">
    <source>
        <dbReference type="EMBL" id="GAA5484291.1"/>
    </source>
</evidence>
<accession>A0ABP9UV79</accession>
<name>A0ABP9UV79_9BACT</name>
<protein>
    <submittedName>
        <fullName evidence="2">Uncharacterized protein</fullName>
    </submittedName>
</protein>
<keyword evidence="1" id="KW-1133">Transmembrane helix</keyword>
<dbReference type="Proteomes" id="UP001476282">
    <property type="component" value="Unassembled WGS sequence"/>
</dbReference>
<feature type="transmembrane region" description="Helical" evidence="1">
    <location>
        <begin position="21"/>
        <end position="43"/>
    </location>
</feature>
<sequence>MEPPELPPPPPNNAAIGWFRFVLWILPAGMLALWAALLGSLGLRGSDQWLMTAWVLLSVASTYGIGWFDARLSQKRKLLGRSEWSHAAIFVLAQLVVAPAVLVGVLFSICLVAGGSF</sequence>
<reference evidence="2 3" key="1">
    <citation type="submission" date="2024-02" db="EMBL/GenBank/DDBJ databases">
        <title>Haloferula sargassicola NBRC 104335.</title>
        <authorList>
            <person name="Ichikawa N."/>
            <person name="Katano-Makiyama Y."/>
            <person name="Hidaka K."/>
        </authorList>
    </citation>
    <scope>NUCLEOTIDE SEQUENCE [LARGE SCALE GENOMIC DNA]</scope>
    <source>
        <strain evidence="2 3">NBRC 104335</strain>
    </source>
</reference>
<dbReference type="RefSeq" id="WP_353568388.1">
    <property type="nucleotide sequence ID" value="NZ_BAABRI010000023.1"/>
</dbReference>
<organism evidence="2 3">
    <name type="scientific">Haloferula sargassicola</name>
    <dbReference type="NCBI Taxonomy" id="490096"/>
    <lineage>
        <taxon>Bacteria</taxon>
        <taxon>Pseudomonadati</taxon>
        <taxon>Verrucomicrobiota</taxon>
        <taxon>Verrucomicrobiia</taxon>
        <taxon>Verrucomicrobiales</taxon>
        <taxon>Verrucomicrobiaceae</taxon>
        <taxon>Haloferula</taxon>
    </lineage>
</organism>
<comment type="caution">
    <text evidence="2">The sequence shown here is derived from an EMBL/GenBank/DDBJ whole genome shotgun (WGS) entry which is preliminary data.</text>
</comment>
<feature type="transmembrane region" description="Helical" evidence="1">
    <location>
        <begin position="89"/>
        <end position="114"/>
    </location>
</feature>
<evidence type="ECO:0000256" key="1">
    <source>
        <dbReference type="SAM" id="Phobius"/>
    </source>
</evidence>
<dbReference type="EMBL" id="BAABRI010000023">
    <property type="protein sequence ID" value="GAA5484291.1"/>
    <property type="molecule type" value="Genomic_DNA"/>
</dbReference>
<keyword evidence="3" id="KW-1185">Reference proteome</keyword>
<evidence type="ECO:0000313" key="3">
    <source>
        <dbReference type="Proteomes" id="UP001476282"/>
    </source>
</evidence>
<gene>
    <name evidence="2" type="ORF">Hsar01_03533</name>
</gene>
<keyword evidence="1" id="KW-0472">Membrane</keyword>
<feature type="transmembrane region" description="Helical" evidence="1">
    <location>
        <begin position="49"/>
        <end position="68"/>
    </location>
</feature>